<proteinExistence type="predicted"/>
<protein>
    <submittedName>
        <fullName evidence="2">Uncharacterized protein</fullName>
    </submittedName>
</protein>
<reference evidence="2 3" key="1">
    <citation type="submission" date="2019-10" db="EMBL/GenBank/DDBJ databases">
        <authorList>
            <person name="Palmer J.M."/>
        </authorList>
    </citation>
    <scope>NUCLEOTIDE SEQUENCE [LARGE SCALE GENOMIC DNA]</scope>
    <source>
        <strain evidence="2 3">TWF696</strain>
    </source>
</reference>
<comment type="caution">
    <text evidence="2">The sequence shown here is derived from an EMBL/GenBank/DDBJ whole genome shotgun (WGS) entry which is preliminary data.</text>
</comment>
<feature type="region of interest" description="Disordered" evidence="1">
    <location>
        <begin position="31"/>
        <end position="67"/>
    </location>
</feature>
<feature type="region of interest" description="Disordered" evidence="1">
    <location>
        <begin position="174"/>
        <end position="195"/>
    </location>
</feature>
<accession>A0AAV9ULP5</accession>
<evidence type="ECO:0000256" key="1">
    <source>
        <dbReference type="SAM" id="MobiDB-lite"/>
    </source>
</evidence>
<organism evidence="2 3">
    <name type="scientific">Orbilia brochopaga</name>
    <dbReference type="NCBI Taxonomy" id="3140254"/>
    <lineage>
        <taxon>Eukaryota</taxon>
        <taxon>Fungi</taxon>
        <taxon>Dikarya</taxon>
        <taxon>Ascomycota</taxon>
        <taxon>Pezizomycotina</taxon>
        <taxon>Orbiliomycetes</taxon>
        <taxon>Orbiliales</taxon>
        <taxon>Orbiliaceae</taxon>
        <taxon>Orbilia</taxon>
    </lineage>
</organism>
<dbReference type="EMBL" id="JAVHNQ010000006">
    <property type="protein sequence ID" value="KAK6344318.1"/>
    <property type="molecule type" value="Genomic_DNA"/>
</dbReference>
<name>A0AAV9ULP5_9PEZI</name>
<evidence type="ECO:0000313" key="2">
    <source>
        <dbReference type="EMBL" id="KAK6344318.1"/>
    </source>
</evidence>
<keyword evidence="3" id="KW-1185">Reference proteome</keyword>
<evidence type="ECO:0000313" key="3">
    <source>
        <dbReference type="Proteomes" id="UP001375240"/>
    </source>
</evidence>
<dbReference type="Proteomes" id="UP001375240">
    <property type="component" value="Unassembled WGS sequence"/>
</dbReference>
<gene>
    <name evidence="2" type="ORF">TWF696_007958</name>
</gene>
<feature type="compositionally biased region" description="Low complexity" evidence="1">
    <location>
        <begin position="50"/>
        <end position="67"/>
    </location>
</feature>
<feature type="compositionally biased region" description="Polar residues" evidence="1">
    <location>
        <begin position="174"/>
        <end position="184"/>
    </location>
</feature>
<dbReference type="AlphaFoldDB" id="A0AAV9ULP5"/>
<sequence length="223" mass="23635">MGTPTSSCTDPQCKTLVENIKGLCPECVKNTLSDGSISDGKKGDQSTQTSRGKASKSNGAKSKSAAASRSARGIKAFQAEQKAKALGRLSARGLEKLFDCLVKGYGYSSPGLPDSTLWDYPLQPIAKTTALQLRMTDGENTQEFLKTSAITPLLSGISGNERVDGYAGCSMSSAGPGNATAMQSEQDDDGGPHMKRRQRYSRWLVGGLARANLIIGNSYKTIE</sequence>